<evidence type="ECO:0000259" key="5">
    <source>
        <dbReference type="Pfam" id="PF04101"/>
    </source>
</evidence>
<keyword evidence="3" id="KW-0328">Glycosyltransferase</keyword>
<reference evidence="7 8" key="1">
    <citation type="submission" date="2021-01" db="EMBL/GenBank/DDBJ databases">
        <title>Genomic Encyclopedia of Type Strains, Phase IV (KMG-IV): sequencing the most valuable type-strain genomes for metagenomic binning, comparative biology and taxonomic classification.</title>
        <authorList>
            <person name="Goeker M."/>
        </authorList>
    </citation>
    <scope>NUCLEOTIDE SEQUENCE [LARGE SCALE GENOMIC DNA]</scope>
    <source>
        <strain evidence="7 8">DSM 24834</strain>
    </source>
</reference>
<dbReference type="PANTHER" id="PTHR43025">
    <property type="entry name" value="MONOGALACTOSYLDIACYLGLYCEROL SYNTHASE"/>
    <property type="match status" value="1"/>
</dbReference>
<dbReference type="Gene3D" id="3.40.50.2000">
    <property type="entry name" value="Glycogen Phosphorylase B"/>
    <property type="match status" value="2"/>
</dbReference>
<evidence type="ECO:0000313" key="8">
    <source>
        <dbReference type="Proteomes" id="UP001646157"/>
    </source>
</evidence>
<evidence type="ECO:0000256" key="3">
    <source>
        <dbReference type="ARBA" id="ARBA00022676"/>
    </source>
</evidence>
<dbReference type="InterPro" id="IPR050519">
    <property type="entry name" value="Glycosyltransf_28_UgtP"/>
</dbReference>
<evidence type="ECO:0000256" key="2">
    <source>
        <dbReference type="ARBA" id="ARBA00006962"/>
    </source>
</evidence>
<evidence type="ECO:0000313" key="7">
    <source>
        <dbReference type="EMBL" id="MBM7587136.1"/>
    </source>
</evidence>
<dbReference type="Pfam" id="PF04101">
    <property type="entry name" value="Glyco_tran_28_C"/>
    <property type="match status" value="1"/>
</dbReference>
<dbReference type="RefSeq" id="WP_205174341.1">
    <property type="nucleotide sequence ID" value="NZ_JAFBDZ010000004.1"/>
</dbReference>
<evidence type="ECO:0000259" key="6">
    <source>
        <dbReference type="Pfam" id="PF06925"/>
    </source>
</evidence>
<organism evidence="7 8">
    <name type="scientific">Rossellomorea pakistanensis</name>
    <dbReference type="NCBI Taxonomy" id="992288"/>
    <lineage>
        <taxon>Bacteria</taxon>
        <taxon>Bacillati</taxon>
        <taxon>Bacillota</taxon>
        <taxon>Bacilli</taxon>
        <taxon>Bacillales</taxon>
        <taxon>Bacillaceae</taxon>
        <taxon>Rossellomorea</taxon>
    </lineage>
</organism>
<evidence type="ECO:0000256" key="4">
    <source>
        <dbReference type="ARBA" id="ARBA00022679"/>
    </source>
</evidence>
<sequence length="375" mass="43414">MKTNTKSILFLPFLQIPSGHHQAAQAIIDDILSIYPQIRCDKVDILSYSYGKIESLVSKVYLKWIHAFPGVYNSIYQNSVYKNIEKEKRYRLYEVLFLYFMKRLIQEKQPDLIVCTHALPAYMLNFLKGNKELKVPVVNVYTDYFIHRFWGIEHIDFHFVPSYQMKTFLNQKGISDERIFITGIPIHSKIKKQEQTPLPSVKPVPSILISGGNLGVGGMEDLIQRIAGNTTQKQMKFYVLCGKNKDFYNKLKGMHLNHIIPFSYIDCREKMNALYDQIDAIITKPGGVTISESLFKRKPIFIYHTLPGQEEINLQQLKGLGVVFPLNKPDIVEQLFSILQDQQKLQQYQLQVANFHSYIHSKEPSEIIAELLIGH</sequence>
<feature type="domain" description="Diacylglycerol glucosyltransferase N-terminal" evidence="6">
    <location>
        <begin position="20"/>
        <end position="186"/>
    </location>
</feature>
<dbReference type="Pfam" id="PF06925">
    <property type="entry name" value="MGDG_synth"/>
    <property type="match status" value="1"/>
</dbReference>
<dbReference type="GO" id="GO:0016740">
    <property type="term" value="F:transferase activity"/>
    <property type="evidence" value="ECO:0007669"/>
    <property type="project" value="UniProtKB-KW"/>
</dbReference>
<accession>A0ABS2NH05</accession>
<dbReference type="EMBL" id="JAFBDZ010000004">
    <property type="protein sequence ID" value="MBM7587136.1"/>
    <property type="molecule type" value="Genomic_DNA"/>
</dbReference>
<gene>
    <name evidence="7" type="ORF">JOC86_003709</name>
</gene>
<name>A0ABS2NH05_9BACI</name>
<dbReference type="Proteomes" id="UP001646157">
    <property type="component" value="Unassembled WGS sequence"/>
</dbReference>
<feature type="domain" description="Glycosyl transferase family 28 C-terminal" evidence="5">
    <location>
        <begin position="207"/>
        <end position="310"/>
    </location>
</feature>
<protein>
    <submittedName>
        <fullName evidence="7">UDP-N-acetylglucosamine:LPS N-acetylglucosamine transferase</fullName>
    </submittedName>
</protein>
<dbReference type="PANTHER" id="PTHR43025:SF3">
    <property type="entry name" value="MONOGALACTOSYLDIACYLGLYCEROL SYNTHASE 1, CHLOROPLASTIC"/>
    <property type="match status" value="1"/>
</dbReference>
<evidence type="ECO:0000256" key="1">
    <source>
        <dbReference type="ARBA" id="ARBA00004370"/>
    </source>
</evidence>
<comment type="caution">
    <text evidence="7">The sequence shown here is derived from an EMBL/GenBank/DDBJ whole genome shotgun (WGS) entry which is preliminary data.</text>
</comment>
<comment type="similarity">
    <text evidence="2">Belongs to the glycosyltransferase 28 family.</text>
</comment>
<keyword evidence="8" id="KW-1185">Reference proteome</keyword>
<dbReference type="SUPFAM" id="SSF53756">
    <property type="entry name" value="UDP-Glycosyltransferase/glycogen phosphorylase"/>
    <property type="match status" value="1"/>
</dbReference>
<comment type="subcellular location">
    <subcellularLocation>
        <location evidence="1">Membrane</location>
    </subcellularLocation>
</comment>
<proteinExistence type="inferred from homology"/>
<dbReference type="InterPro" id="IPR007235">
    <property type="entry name" value="Glyco_trans_28_C"/>
</dbReference>
<keyword evidence="4 7" id="KW-0808">Transferase</keyword>
<dbReference type="InterPro" id="IPR009695">
    <property type="entry name" value="Diacylglyc_glucosyltr_N"/>
</dbReference>